<accession>A0A317STD7</accession>
<comment type="caution">
    <text evidence="1">The sequence shown here is derived from an EMBL/GenBank/DDBJ whole genome shotgun (WGS) entry which is preliminary data.</text>
</comment>
<evidence type="ECO:0000313" key="2">
    <source>
        <dbReference type="Proteomes" id="UP000246991"/>
    </source>
</evidence>
<organism evidence="1 2">
    <name type="scientific">Tuber magnatum</name>
    <name type="common">white Piedmont truffle</name>
    <dbReference type="NCBI Taxonomy" id="42249"/>
    <lineage>
        <taxon>Eukaryota</taxon>
        <taxon>Fungi</taxon>
        <taxon>Dikarya</taxon>
        <taxon>Ascomycota</taxon>
        <taxon>Pezizomycotina</taxon>
        <taxon>Pezizomycetes</taxon>
        <taxon>Pezizales</taxon>
        <taxon>Tuberaceae</taxon>
        <taxon>Tuber</taxon>
    </lineage>
</organism>
<dbReference type="EMBL" id="PYWC01000034">
    <property type="protein sequence ID" value="PWW76371.1"/>
    <property type="molecule type" value="Genomic_DNA"/>
</dbReference>
<name>A0A317STD7_9PEZI</name>
<evidence type="ECO:0000313" key="1">
    <source>
        <dbReference type="EMBL" id="PWW76371.1"/>
    </source>
</evidence>
<keyword evidence="2" id="KW-1185">Reference proteome</keyword>
<protein>
    <submittedName>
        <fullName evidence="1">Uncharacterized protein</fullName>
    </submittedName>
</protein>
<dbReference type="Proteomes" id="UP000246991">
    <property type="component" value="Unassembled WGS sequence"/>
</dbReference>
<sequence length="74" mass="8333">PYILGDHTCLAFTCFPLWRDLIAYYVVTTGPTMSVEGKGKCVLQRGGCYREGAIGAAYNRRLKQDVNFDTRKPE</sequence>
<gene>
    <name evidence="1" type="ORF">C7212DRAFT_186587</name>
</gene>
<feature type="non-terminal residue" evidence="1">
    <location>
        <position position="1"/>
    </location>
</feature>
<dbReference type="STRING" id="42249.A0A317STD7"/>
<dbReference type="AlphaFoldDB" id="A0A317STD7"/>
<reference evidence="1 2" key="1">
    <citation type="submission" date="2018-03" db="EMBL/GenBank/DDBJ databases">
        <title>Genomes of Pezizomycetes fungi and the evolution of truffles.</title>
        <authorList>
            <person name="Murat C."/>
            <person name="Payen T."/>
            <person name="Noel B."/>
            <person name="Kuo A."/>
            <person name="Martin F.M."/>
        </authorList>
    </citation>
    <scope>NUCLEOTIDE SEQUENCE [LARGE SCALE GENOMIC DNA]</scope>
    <source>
        <strain evidence="1">091103-1</strain>
    </source>
</reference>
<dbReference type="OrthoDB" id="9992197at2759"/>
<proteinExistence type="predicted"/>